<proteinExistence type="predicted"/>
<evidence type="ECO:0000313" key="5">
    <source>
        <dbReference type="EMBL" id="ODQ66736.1"/>
    </source>
</evidence>
<keyword evidence="1" id="KW-0028">Amino-acid biosynthesis</keyword>
<feature type="domain" description="Glutamine amidotransferase type-2" evidence="4">
    <location>
        <begin position="2"/>
        <end position="186"/>
    </location>
</feature>
<keyword evidence="2" id="KW-0061">Asparagine biosynthesis</keyword>
<evidence type="ECO:0000259" key="4">
    <source>
        <dbReference type="PROSITE" id="PS51278"/>
    </source>
</evidence>
<dbReference type="InterPro" id="IPR017932">
    <property type="entry name" value="GATase_2_dom"/>
</dbReference>
<dbReference type="SUPFAM" id="SSF52402">
    <property type="entry name" value="Adenine nucleotide alpha hydrolases-like"/>
    <property type="match status" value="1"/>
</dbReference>
<dbReference type="InterPro" id="IPR001962">
    <property type="entry name" value="Asn_synthase"/>
</dbReference>
<dbReference type="PROSITE" id="PS51278">
    <property type="entry name" value="GATASE_TYPE_2"/>
    <property type="match status" value="1"/>
</dbReference>
<evidence type="ECO:0000256" key="3">
    <source>
        <dbReference type="ARBA" id="ARBA00022962"/>
    </source>
</evidence>
<name>A0A1E3PMR9_9ASCO</name>
<dbReference type="AlphaFoldDB" id="A0A1E3PMR9"/>
<keyword evidence="3" id="KW-0315">Glutamine amidotransferase</keyword>
<organism evidence="5 6">
    <name type="scientific">Nadsonia fulvescens var. elongata DSM 6958</name>
    <dbReference type="NCBI Taxonomy" id="857566"/>
    <lineage>
        <taxon>Eukaryota</taxon>
        <taxon>Fungi</taxon>
        <taxon>Dikarya</taxon>
        <taxon>Ascomycota</taxon>
        <taxon>Saccharomycotina</taxon>
        <taxon>Dipodascomycetes</taxon>
        <taxon>Dipodascales</taxon>
        <taxon>Dipodascales incertae sedis</taxon>
        <taxon>Nadsonia</taxon>
    </lineage>
</organism>
<dbReference type="InterPro" id="IPR014729">
    <property type="entry name" value="Rossmann-like_a/b/a_fold"/>
</dbReference>
<evidence type="ECO:0000256" key="2">
    <source>
        <dbReference type="ARBA" id="ARBA00022888"/>
    </source>
</evidence>
<dbReference type="Pfam" id="PF13537">
    <property type="entry name" value="GATase_7"/>
    <property type="match status" value="1"/>
</dbReference>
<dbReference type="Gene3D" id="3.40.50.620">
    <property type="entry name" value="HUPs"/>
    <property type="match status" value="1"/>
</dbReference>
<keyword evidence="6" id="KW-1185">Reference proteome</keyword>
<dbReference type="PANTHER" id="PTHR45937">
    <property type="entry name" value="ASPARAGINE SYNTHETASE DOMAIN-CONTAINING PROTEIN 1"/>
    <property type="match status" value="1"/>
</dbReference>
<dbReference type="GO" id="GO:0004066">
    <property type="term" value="F:asparagine synthase (glutamine-hydrolyzing) activity"/>
    <property type="evidence" value="ECO:0007669"/>
    <property type="project" value="InterPro"/>
</dbReference>
<dbReference type="EMBL" id="KV454408">
    <property type="protein sequence ID" value="ODQ66736.1"/>
    <property type="molecule type" value="Genomic_DNA"/>
</dbReference>
<dbReference type="InterPro" id="IPR029055">
    <property type="entry name" value="Ntn_hydrolases_N"/>
</dbReference>
<dbReference type="InterPro" id="IPR051857">
    <property type="entry name" value="Asn_synthetase_domain"/>
</dbReference>
<accession>A0A1E3PMR9</accession>
<dbReference type="STRING" id="857566.A0A1E3PMR9"/>
<dbReference type="Pfam" id="PF00733">
    <property type="entry name" value="Asn_synthase"/>
    <property type="match status" value="1"/>
</dbReference>
<gene>
    <name evidence="5" type="ORF">NADFUDRAFT_73878</name>
</gene>
<dbReference type="SUPFAM" id="SSF56235">
    <property type="entry name" value="N-terminal nucleophile aminohydrolases (Ntn hydrolases)"/>
    <property type="match status" value="1"/>
</dbReference>
<dbReference type="PANTHER" id="PTHR45937:SF1">
    <property type="entry name" value="ASPARAGINE SYNTHETASE DOMAIN-CONTAINING PROTEIN 1"/>
    <property type="match status" value="1"/>
</dbReference>
<dbReference type="Gene3D" id="3.60.20.10">
    <property type="entry name" value="Glutamine Phosphoribosylpyrophosphate, subunit 1, domain 1"/>
    <property type="match status" value="1"/>
</dbReference>
<reference evidence="5 6" key="1">
    <citation type="journal article" date="2016" name="Proc. Natl. Acad. Sci. U.S.A.">
        <title>Comparative genomics of biotechnologically important yeasts.</title>
        <authorList>
            <person name="Riley R."/>
            <person name="Haridas S."/>
            <person name="Wolfe K.H."/>
            <person name="Lopes M.R."/>
            <person name="Hittinger C.T."/>
            <person name="Goeker M."/>
            <person name="Salamov A.A."/>
            <person name="Wisecaver J.H."/>
            <person name="Long T.M."/>
            <person name="Calvey C.H."/>
            <person name="Aerts A.L."/>
            <person name="Barry K.W."/>
            <person name="Choi C."/>
            <person name="Clum A."/>
            <person name="Coughlan A.Y."/>
            <person name="Deshpande S."/>
            <person name="Douglass A.P."/>
            <person name="Hanson S.J."/>
            <person name="Klenk H.-P."/>
            <person name="LaButti K.M."/>
            <person name="Lapidus A."/>
            <person name="Lindquist E.A."/>
            <person name="Lipzen A.M."/>
            <person name="Meier-Kolthoff J.P."/>
            <person name="Ohm R.A."/>
            <person name="Otillar R.P."/>
            <person name="Pangilinan J.L."/>
            <person name="Peng Y."/>
            <person name="Rokas A."/>
            <person name="Rosa C.A."/>
            <person name="Scheuner C."/>
            <person name="Sibirny A.A."/>
            <person name="Slot J.C."/>
            <person name="Stielow J.B."/>
            <person name="Sun H."/>
            <person name="Kurtzman C.P."/>
            <person name="Blackwell M."/>
            <person name="Grigoriev I.V."/>
            <person name="Jeffries T.W."/>
        </authorList>
    </citation>
    <scope>NUCLEOTIDE SEQUENCE [LARGE SCALE GENOMIC DNA]</scope>
    <source>
        <strain evidence="5 6">DSM 6958</strain>
    </source>
</reference>
<dbReference type="OrthoDB" id="10252281at2759"/>
<evidence type="ECO:0000256" key="1">
    <source>
        <dbReference type="ARBA" id="ARBA00022605"/>
    </source>
</evidence>
<protein>
    <recommendedName>
        <fullName evidence="4">Glutamine amidotransferase type-2 domain-containing protein</fullName>
    </recommendedName>
</protein>
<dbReference type="GO" id="GO:0006529">
    <property type="term" value="P:asparagine biosynthetic process"/>
    <property type="evidence" value="ECO:0007669"/>
    <property type="project" value="UniProtKB-KW"/>
</dbReference>
<evidence type="ECO:0000313" key="6">
    <source>
        <dbReference type="Proteomes" id="UP000095009"/>
    </source>
</evidence>
<sequence length="540" mass="60696">MCGILLCLSDTAVLAEKQRYLSRYIVPSIRLRGPTAQNELTVNVKEIGSQLWLYSSVLSLRDPFTPQPVNHGAGILQFNGELYNPELAGNDTQWVIDQFEAQGVLKSIESFRGEFAFTYYDKLAHKIWFGRDCVGRRSLMYQYDPATRDGLIVSSLGPQGDPSFNLNEQGIWKEVIGGQIMCLNLNTMLMDSMPFSYQGSIEKSLVYPYPSIVDSNSTDKALIPELTKSLYKKLFLAVEKRVLTVPHVPISILFSGGIDCTLLAHFVDCIIPEGETIDLFNVAFENLRTGAGYDTPDRKLGRRSWAELEQLYQNRSRDCPSNNISNSNTFSAKPQPRFRFVEVNVPYDDMSAAKSTVQTLMYPKDSVMDLSIAIAFYFASRGLGDSYINRTSDSLSIPPSLELESENYNSPSPVLISGLGADELFGGYTRHTTTLSRNGYKSLCEELQMDFNRLHERNLGRDDRVCACWGKEVRYPFLDEDVIAWALGQCPLDLKFILRQVAEFIGLYQVSKEKKRAIQFGAKSAKMEIGTGKIKGTDRL</sequence>
<dbReference type="Proteomes" id="UP000095009">
    <property type="component" value="Unassembled WGS sequence"/>
</dbReference>
<dbReference type="CDD" id="cd01991">
    <property type="entry name" value="Asn_synthase_B_C"/>
    <property type="match status" value="1"/>
</dbReference>